<dbReference type="AlphaFoldDB" id="A0A0G2J8S1"/>
<reference evidence="2" key="1">
    <citation type="journal article" date="2015" name="PLoS Genet.">
        <title>The dynamic genome and transcriptome of the human fungal pathogen Blastomyces and close relative Emmonsia.</title>
        <authorList>
            <person name="Munoz J.F."/>
            <person name="Gauthier G.M."/>
            <person name="Desjardins C.A."/>
            <person name="Gallo J.E."/>
            <person name="Holder J."/>
            <person name="Sullivan T.D."/>
            <person name="Marty A.J."/>
            <person name="Carmen J.C."/>
            <person name="Chen Z."/>
            <person name="Ding L."/>
            <person name="Gujja S."/>
            <person name="Magrini V."/>
            <person name="Misas E."/>
            <person name="Mitreva M."/>
            <person name="Priest M."/>
            <person name="Saif S."/>
            <person name="Whiston E.A."/>
            <person name="Young S."/>
            <person name="Zeng Q."/>
            <person name="Goldman W.E."/>
            <person name="Mardis E.R."/>
            <person name="Taylor J.W."/>
            <person name="McEwen J.G."/>
            <person name="Clay O.K."/>
            <person name="Klein B.S."/>
            <person name="Cuomo C.A."/>
        </authorList>
    </citation>
    <scope>NUCLEOTIDE SEQUENCE [LARGE SCALE GENOMIC DNA]</scope>
    <source>
        <strain evidence="2">UAMH 3008</strain>
    </source>
</reference>
<gene>
    <name evidence="1" type="ORF">EMCG_02932</name>
</gene>
<evidence type="ECO:0000313" key="2">
    <source>
        <dbReference type="Proteomes" id="UP000034164"/>
    </source>
</evidence>
<evidence type="ECO:0000313" key="1">
    <source>
        <dbReference type="EMBL" id="KKZ62721.1"/>
    </source>
</evidence>
<comment type="caution">
    <text evidence="1">The sequence shown here is derived from an EMBL/GenBank/DDBJ whole genome shotgun (WGS) entry which is preliminary data.</text>
</comment>
<organism evidence="1 2">
    <name type="scientific">[Emmonsia] crescens</name>
    <dbReference type="NCBI Taxonomy" id="73230"/>
    <lineage>
        <taxon>Eukaryota</taxon>
        <taxon>Fungi</taxon>
        <taxon>Dikarya</taxon>
        <taxon>Ascomycota</taxon>
        <taxon>Pezizomycotina</taxon>
        <taxon>Eurotiomycetes</taxon>
        <taxon>Eurotiomycetidae</taxon>
        <taxon>Onygenales</taxon>
        <taxon>Ajellomycetaceae</taxon>
        <taxon>Emergomyces</taxon>
    </lineage>
</organism>
<sequence length="433" mass="50131">MSLSQTIMESPQETRVRKRSDTLTLLGNAYQSPVKDVPSPPLPVKNYTVEDLEARLIYADRVLQNSQWKSSPIGTRALQIYKDTCARLLDLEQEEGNLEAAKDIWRVTLRTYDQSLHNTPCLRVACSSDAQILQDRLIKLQKITFYARYADIFTELCIQPEPGVRATEEPYWTEICRKLQSEDDASYRRVFSGGQAHNECPAYRPTYLAIYRTCDQIGISRTDTIQTIREYTTRNDLKHMSIFPLIKSGKFDDLKKHLYHDSCIIPLLIHDDDWKLIRLLSRVIRSLTDLWFDRSKIDPENYQMWTYTKALRSLYRQLQADHYSVPQKQLACAVAKKIRKRLRDVEDEEKAMESLSMTIGPLRPSGTKRVKGAVKFSSSQLRVERERATKMAVDWNDIMNLVHVAEDISNTFFGNYYEPASSLAIIPELSSER</sequence>
<name>A0A0G2J8S1_9EURO</name>
<proteinExistence type="predicted"/>
<dbReference type="Proteomes" id="UP000034164">
    <property type="component" value="Unassembled WGS sequence"/>
</dbReference>
<dbReference type="EMBL" id="LCZI01001050">
    <property type="protein sequence ID" value="KKZ62721.1"/>
    <property type="molecule type" value="Genomic_DNA"/>
</dbReference>
<accession>A0A0G2J8S1</accession>
<dbReference type="VEuPathDB" id="FungiDB:EMCG_02932"/>
<protein>
    <submittedName>
        <fullName evidence="1">Uncharacterized protein</fullName>
    </submittedName>
</protein>
<dbReference type="OrthoDB" id="4478691at2759"/>